<keyword evidence="1" id="KW-0288">FMN</keyword>
<dbReference type="AlphaFoldDB" id="A0A6N7ERR3"/>
<dbReference type="Pfam" id="PF03358">
    <property type="entry name" value="FMN_red"/>
    <property type="match status" value="1"/>
</dbReference>
<reference evidence="3 4" key="1">
    <citation type="submission" date="2019-10" db="EMBL/GenBank/DDBJ databases">
        <title>Cardiobacteriales fam. a chemoheterotrophic member of the order Cardiobacteriales, and proposal of Cardiobacteriales fam. nov.</title>
        <authorList>
            <person name="Wang C."/>
        </authorList>
    </citation>
    <scope>NUCLEOTIDE SEQUENCE [LARGE SCALE GENOMIC DNA]</scope>
    <source>
        <strain evidence="3 4">ML27</strain>
    </source>
</reference>
<sequence>MKTLLITYHTQTGNTKQLVDAARRGANAIDSPITVNCKPTHDVSVTEMQQSDGYIFATPENFGYMSGELKALFDRTYYDAREQTAGKSYALLISCDNDGQGAVKAIQRILLGYNMKDSQLCHIAKNPQAQTDLDAAYDIGLYFAEALSLGAI</sequence>
<evidence type="ECO:0000256" key="1">
    <source>
        <dbReference type="ARBA" id="ARBA00022643"/>
    </source>
</evidence>
<gene>
    <name evidence="3" type="ORF">GCU85_00595</name>
</gene>
<comment type="caution">
    <text evidence="3">The sequence shown here is derived from an EMBL/GenBank/DDBJ whole genome shotgun (WGS) entry which is preliminary data.</text>
</comment>
<dbReference type="RefSeq" id="WP_152808279.1">
    <property type="nucleotide sequence ID" value="NZ_WHNW01000001.1"/>
</dbReference>
<keyword evidence="4" id="KW-1185">Reference proteome</keyword>
<organism evidence="3 4">
    <name type="scientific">Ostreibacterium oceani</name>
    <dbReference type="NCBI Taxonomy" id="2654998"/>
    <lineage>
        <taxon>Bacteria</taxon>
        <taxon>Pseudomonadati</taxon>
        <taxon>Pseudomonadota</taxon>
        <taxon>Gammaproteobacteria</taxon>
        <taxon>Cardiobacteriales</taxon>
        <taxon>Ostreibacteriaceae</taxon>
        <taxon>Ostreibacterium</taxon>
    </lineage>
</organism>
<dbReference type="EMBL" id="WHNW01000001">
    <property type="protein sequence ID" value="MPV85231.1"/>
    <property type="molecule type" value="Genomic_DNA"/>
</dbReference>
<dbReference type="Gene3D" id="3.40.50.360">
    <property type="match status" value="1"/>
</dbReference>
<evidence type="ECO:0000313" key="3">
    <source>
        <dbReference type="EMBL" id="MPV85231.1"/>
    </source>
</evidence>
<dbReference type="InterPro" id="IPR029039">
    <property type="entry name" value="Flavoprotein-like_sf"/>
</dbReference>
<dbReference type="InParanoid" id="A0A6N7ERR3"/>
<name>A0A6N7ERR3_9GAMM</name>
<dbReference type="SUPFAM" id="SSF52218">
    <property type="entry name" value="Flavoproteins"/>
    <property type="match status" value="1"/>
</dbReference>
<dbReference type="InterPro" id="IPR005025">
    <property type="entry name" value="FMN_Rdtase-like_dom"/>
</dbReference>
<keyword evidence="1" id="KW-0285">Flavoprotein</keyword>
<accession>A0A6N7ERR3</accession>
<proteinExistence type="predicted"/>
<dbReference type="GO" id="GO:0016491">
    <property type="term" value="F:oxidoreductase activity"/>
    <property type="evidence" value="ECO:0007669"/>
    <property type="project" value="InterPro"/>
</dbReference>
<evidence type="ECO:0000259" key="2">
    <source>
        <dbReference type="Pfam" id="PF03358"/>
    </source>
</evidence>
<dbReference type="Proteomes" id="UP000471298">
    <property type="component" value="Unassembled WGS sequence"/>
</dbReference>
<evidence type="ECO:0000313" key="4">
    <source>
        <dbReference type="Proteomes" id="UP000471298"/>
    </source>
</evidence>
<feature type="domain" description="NADPH-dependent FMN reductase-like" evidence="2">
    <location>
        <begin position="47"/>
        <end position="111"/>
    </location>
</feature>
<protein>
    <submittedName>
        <fullName evidence="3">Flavodoxin</fullName>
    </submittedName>
</protein>